<reference evidence="1" key="1">
    <citation type="submission" date="2023-04" db="EMBL/GenBank/DDBJ databases">
        <title>Ambrosiozyma monospora NBRC 10751.</title>
        <authorList>
            <person name="Ichikawa N."/>
            <person name="Sato H."/>
            <person name="Tonouchi N."/>
        </authorList>
    </citation>
    <scope>NUCLEOTIDE SEQUENCE</scope>
    <source>
        <strain evidence="1">NBRC 10751</strain>
    </source>
</reference>
<evidence type="ECO:0000313" key="1">
    <source>
        <dbReference type="EMBL" id="GMF02039.1"/>
    </source>
</evidence>
<evidence type="ECO:0000313" key="2">
    <source>
        <dbReference type="Proteomes" id="UP001165064"/>
    </source>
</evidence>
<name>A0ACB5U5R4_AMBMO</name>
<keyword evidence="2" id="KW-1185">Reference proteome</keyword>
<dbReference type="EMBL" id="BSXS01012282">
    <property type="protein sequence ID" value="GMF02039.1"/>
    <property type="molecule type" value="Genomic_DNA"/>
</dbReference>
<proteinExistence type="predicted"/>
<sequence length="119" mass="13613">MTISNSISRETGIELASSLLPEIQTNFLKFVVQDFLCFIHDRHYIIEDFDITITCSWDIQAHLLSLTGYDDLLDDIICMAIEELGLTLIFKEIGRDGPFIEEFIKFVTSSSVQLKVCFL</sequence>
<gene>
    <name evidence="1" type="ORF">Amon02_001133300</name>
</gene>
<comment type="caution">
    <text evidence="1">The sequence shown here is derived from an EMBL/GenBank/DDBJ whole genome shotgun (WGS) entry which is preliminary data.</text>
</comment>
<protein>
    <submittedName>
        <fullName evidence="1">Unnamed protein product</fullName>
    </submittedName>
</protein>
<accession>A0ACB5U5R4</accession>
<organism evidence="1 2">
    <name type="scientific">Ambrosiozyma monospora</name>
    <name type="common">Yeast</name>
    <name type="synonym">Endomycopsis monosporus</name>
    <dbReference type="NCBI Taxonomy" id="43982"/>
    <lineage>
        <taxon>Eukaryota</taxon>
        <taxon>Fungi</taxon>
        <taxon>Dikarya</taxon>
        <taxon>Ascomycota</taxon>
        <taxon>Saccharomycotina</taxon>
        <taxon>Pichiomycetes</taxon>
        <taxon>Pichiales</taxon>
        <taxon>Pichiaceae</taxon>
        <taxon>Ambrosiozyma</taxon>
    </lineage>
</organism>
<dbReference type="Proteomes" id="UP001165064">
    <property type="component" value="Unassembled WGS sequence"/>
</dbReference>